<proteinExistence type="predicted"/>
<accession>A0AAW0DZN0</accession>
<protein>
    <submittedName>
        <fullName evidence="1">F-box domain-containing protein</fullName>
    </submittedName>
</protein>
<gene>
    <name evidence="1" type="ORF">R3P38DRAFT_2843977</name>
</gene>
<dbReference type="SUPFAM" id="SSF52047">
    <property type="entry name" value="RNI-like"/>
    <property type="match status" value="1"/>
</dbReference>
<evidence type="ECO:0000313" key="1">
    <source>
        <dbReference type="EMBL" id="KAK7057996.1"/>
    </source>
</evidence>
<name>A0AAW0DZN0_9AGAR</name>
<evidence type="ECO:0000313" key="2">
    <source>
        <dbReference type="Proteomes" id="UP001362999"/>
    </source>
</evidence>
<dbReference type="AlphaFoldDB" id="A0AAW0DZN0"/>
<keyword evidence="2" id="KW-1185">Reference proteome</keyword>
<reference evidence="1 2" key="1">
    <citation type="journal article" date="2024" name="J Genomics">
        <title>Draft genome sequencing and assembly of Favolaschia claudopus CIRM-BRFM 2984 isolated from oak limbs.</title>
        <authorList>
            <person name="Navarro D."/>
            <person name="Drula E."/>
            <person name="Chaduli D."/>
            <person name="Cazenave R."/>
            <person name="Ahrendt S."/>
            <person name="Wang J."/>
            <person name="Lipzen A."/>
            <person name="Daum C."/>
            <person name="Barry K."/>
            <person name="Grigoriev I.V."/>
            <person name="Favel A."/>
            <person name="Rosso M.N."/>
            <person name="Martin F."/>
        </authorList>
    </citation>
    <scope>NUCLEOTIDE SEQUENCE [LARGE SCALE GENOMIC DNA]</scope>
    <source>
        <strain evidence="1 2">CIRM-BRFM 2984</strain>
    </source>
</reference>
<comment type="caution">
    <text evidence="1">The sequence shown here is derived from an EMBL/GenBank/DDBJ whole genome shotgun (WGS) entry which is preliminary data.</text>
</comment>
<sequence>MTDSLGSLPERRALILESSTLSSPARLASGHAQTAEEVPAIHRIPTELICEIFTLTLPFSRRVGDRFVEQAPWLLGHICQEWRATAIACPLLWSTITLYAPPERWVGQANPQMMIRTQLNRSGTAPLHVVLDSHHGDILEQCSVDSIDLVIEQCHRWETARIDLHYTMGPRMGTRLARMKDRLPELRSLVLLTQQQQILGDILRDTFASAPRLQTILLSGHSDHPYSHSVSPKTRFPWAQVTKFRVSYAHPQEFRAILTALNPAHVVEMGMLTGHHPPQDALHVVLPRLLRLSARHSLDYITAPSLQELWVAGNFAVSLPNFIQRSACRLLKLVVYDCDEPPALTPVLQNLPALETFFVSFAHRSKFADQALLWSALNIQTNINSNTKIICPKLTHVASGGTSHFSVDVVSFLEMVRSRYPSVAEPQGMGTPESYSRLSFARVFYQLDKENHIQGEDEQIEALRSEGLDIAQDSELIPSRHNYLGHDRP</sequence>
<dbReference type="EMBL" id="JAWWNJ010000004">
    <property type="protein sequence ID" value="KAK7057996.1"/>
    <property type="molecule type" value="Genomic_DNA"/>
</dbReference>
<dbReference type="Proteomes" id="UP001362999">
    <property type="component" value="Unassembled WGS sequence"/>
</dbReference>
<organism evidence="1 2">
    <name type="scientific">Favolaschia claudopus</name>
    <dbReference type="NCBI Taxonomy" id="2862362"/>
    <lineage>
        <taxon>Eukaryota</taxon>
        <taxon>Fungi</taxon>
        <taxon>Dikarya</taxon>
        <taxon>Basidiomycota</taxon>
        <taxon>Agaricomycotina</taxon>
        <taxon>Agaricomycetes</taxon>
        <taxon>Agaricomycetidae</taxon>
        <taxon>Agaricales</taxon>
        <taxon>Marasmiineae</taxon>
        <taxon>Mycenaceae</taxon>
        <taxon>Favolaschia</taxon>
    </lineage>
</organism>